<organism evidence="2 3">
    <name type="scientific">Streptomyces solicathayae</name>
    <dbReference type="NCBI Taxonomy" id="3081768"/>
    <lineage>
        <taxon>Bacteria</taxon>
        <taxon>Bacillati</taxon>
        <taxon>Actinomycetota</taxon>
        <taxon>Actinomycetes</taxon>
        <taxon>Kitasatosporales</taxon>
        <taxon>Streptomycetaceae</taxon>
        <taxon>Streptomyces</taxon>
    </lineage>
</organism>
<feature type="transmembrane region" description="Helical" evidence="1">
    <location>
        <begin position="12"/>
        <end position="36"/>
    </location>
</feature>
<dbReference type="Proteomes" id="UP001301731">
    <property type="component" value="Chromosome"/>
</dbReference>
<keyword evidence="1" id="KW-0812">Transmembrane</keyword>
<evidence type="ECO:0000256" key="1">
    <source>
        <dbReference type="SAM" id="Phobius"/>
    </source>
</evidence>
<sequence>MNFDDRRPHPRIQHVTVAGTALAAAVLPLVVGVLLAKAAATDPMTSVNALITNGAHRPRISPAQWRSCGRNTLRRGVLRRPAAWRGSARRGTDAATARVA</sequence>
<keyword evidence="3" id="KW-1185">Reference proteome</keyword>
<keyword evidence="1" id="KW-1133">Transmembrane helix</keyword>
<dbReference type="RefSeq" id="WP_318100511.1">
    <property type="nucleotide sequence ID" value="NZ_CP137573.1"/>
</dbReference>
<proteinExistence type="predicted"/>
<protein>
    <submittedName>
        <fullName evidence="2">Uncharacterized protein</fullName>
    </submittedName>
</protein>
<reference evidence="2 3" key="1">
    <citation type="submission" date="2023-10" db="EMBL/GenBank/DDBJ databases">
        <title>The genome sequence of Streptomyces sp. HUAS YS2.</title>
        <authorList>
            <person name="Mo P."/>
        </authorList>
    </citation>
    <scope>NUCLEOTIDE SEQUENCE [LARGE SCALE GENOMIC DNA]</scope>
    <source>
        <strain evidence="2 3">HUAS YS2</strain>
    </source>
</reference>
<keyword evidence="1" id="KW-0472">Membrane</keyword>
<evidence type="ECO:0000313" key="2">
    <source>
        <dbReference type="EMBL" id="WOX20192.1"/>
    </source>
</evidence>
<evidence type="ECO:0000313" key="3">
    <source>
        <dbReference type="Proteomes" id="UP001301731"/>
    </source>
</evidence>
<dbReference type="EMBL" id="CP137573">
    <property type="protein sequence ID" value="WOX20192.1"/>
    <property type="molecule type" value="Genomic_DNA"/>
</dbReference>
<accession>A0ABZ0LL12</accession>
<name>A0ABZ0LL12_9ACTN</name>
<gene>
    <name evidence="2" type="ORF">R2D22_01820</name>
</gene>